<dbReference type="NCBIfam" id="TIGR01515">
    <property type="entry name" value="branching_enzym"/>
    <property type="match status" value="1"/>
</dbReference>
<sequence>MNDFDIYKNGKKRDAGTYIDDAPMYLFNQGVNYESYRMLGAHRGKSFSGKDGYLFAVWAPHAKSVSVVCDGNGWDRNKGRMYKHMDFGIWEVFLEGIEPGQCYKYSIETFRGDIFLKSDPYAFYSEVRPANASITTELDYEWNDKKWIDKRTKTEPYDKPINIYEMHFSSWKTHEDGSYLTYTEMADELIPYVKKMGYTHIEVMPLSEYPFDASWGYQVTGYYSANSRFGRPEELKYFIDKCHQNDIGVIMDWVPAHFPKDGFALAKFDGECLFEHPDSRRGEHKEWGTLVFDWTKTEIWSFLISNALFWLQEFHFDGLRVDAVSSMLYLDYNRNDGEWLPNKYGGKENLEAIEFLQKLNMAVFERLPNVMMIAEESTAWGGVTSPVNKGGLGFNFKWNMGWMHDVLDYMQCDPYFRKGNHYKLTFPMMYAFAENYILALSHDEVVHGKRSLIDKMWGTYEEKFSELRLLYAYMYSHPGKKLLFMGGEFGQFIEWRFAEQLDWGLEEYDNHKKMWEYSTALGHFYQEHPAFFEIERELSGGEWEGFKWLKAQDCENSVLAYLRLSKDKKDEILVAINFTPIDHAIYTIGVPENGDYKVVLNSNDKKFGGDGSGSKTYHAKKIPCDEFDYSIDITLPALTALYIQKLPPTKKVKKEKVVGLVKKQTSEIKTIENKTKALAETEKSEK</sequence>
<dbReference type="CDD" id="cd11322">
    <property type="entry name" value="AmyAc_Glg_BE"/>
    <property type="match status" value="1"/>
</dbReference>
<feature type="domain" description="Glycosyl hydrolase family 13 catalytic" evidence="12">
    <location>
        <begin position="165"/>
        <end position="525"/>
    </location>
</feature>
<reference evidence="13 14" key="1">
    <citation type="submission" date="2017-04" db="EMBL/GenBank/DDBJ databases">
        <title>Monoglobus pectinilyticus 14 draft genome.</title>
        <authorList>
            <person name="Kim C."/>
            <person name="Rosendale D.I."/>
            <person name="Kelly W.J."/>
            <person name="Tannock G.W."/>
            <person name="Patchett M.L."/>
            <person name="Jordens J.Z."/>
        </authorList>
    </citation>
    <scope>NUCLEOTIDE SEQUENCE [LARGE SCALE GENOMIC DNA]</scope>
    <source>
        <strain evidence="13 14">14</strain>
    </source>
</reference>
<dbReference type="GO" id="GO:0003844">
    <property type="term" value="F:1,4-alpha-glucan branching enzyme activity"/>
    <property type="evidence" value="ECO:0007669"/>
    <property type="project" value="UniProtKB-UniRule"/>
</dbReference>
<organism evidence="13 14">
    <name type="scientific">Monoglobus pectinilyticus</name>
    <dbReference type="NCBI Taxonomy" id="1981510"/>
    <lineage>
        <taxon>Bacteria</taxon>
        <taxon>Bacillati</taxon>
        <taxon>Bacillota</taxon>
        <taxon>Clostridia</taxon>
        <taxon>Monoglobales</taxon>
        <taxon>Monoglobaceae</taxon>
        <taxon>Monoglobus</taxon>
    </lineage>
</organism>
<comment type="similarity">
    <text evidence="4 10">Belongs to the glycosyl hydrolase 13 family. GlgB subfamily.</text>
</comment>
<evidence type="ECO:0000256" key="5">
    <source>
        <dbReference type="ARBA" id="ARBA00022600"/>
    </source>
</evidence>
<keyword evidence="5 10" id="KW-0321">Glycogen metabolism</keyword>
<keyword evidence="13" id="KW-0378">Hydrolase</keyword>
<dbReference type="InterPro" id="IPR006047">
    <property type="entry name" value="GH13_cat_dom"/>
</dbReference>
<dbReference type="GO" id="GO:0005829">
    <property type="term" value="C:cytosol"/>
    <property type="evidence" value="ECO:0007669"/>
    <property type="project" value="TreeGrafter"/>
</dbReference>
<dbReference type="FunFam" id="3.20.20.80:FF:000003">
    <property type="entry name" value="1,4-alpha-glucan branching enzyme GlgB"/>
    <property type="match status" value="1"/>
</dbReference>
<evidence type="ECO:0000256" key="2">
    <source>
        <dbReference type="ARBA" id="ARBA00002953"/>
    </source>
</evidence>
<dbReference type="NCBIfam" id="NF003811">
    <property type="entry name" value="PRK05402.1"/>
    <property type="match status" value="1"/>
</dbReference>
<dbReference type="PANTHER" id="PTHR43651:SF3">
    <property type="entry name" value="1,4-ALPHA-GLUCAN-BRANCHING ENZYME"/>
    <property type="match status" value="1"/>
</dbReference>
<dbReference type="SMART" id="SM00642">
    <property type="entry name" value="Aamy"/>
    <property type="match status" value="1"/>
</dbReference>
<evidence type="ECO:0000256" key="7">
    <source>
        <dbReference type="ARBA" id="ARBA00022679"/>
    </source>
</evidence>
<dbReference type="InterPro" id="IPR044143">
    <property type="entry name" value="GlgB_N_E_set_prok"/>
</dbReference>
<keyword evidence="7 10" id="KW-0808">Transferase</keyword>
<dbReference type="Gene3D" id="2.60.40.10">
    <property type="entry name" value="Immunoglobulins"/>
    <property type="match status" value="1"/>
</dbReference>
<evidence type="ECO:0000256" key="3">
    <source>
        <dbReference type="ARBA" id="ARBA00004964"/>
    </source>
</evidence>
<dbReference type="GO" id="GO:0005978">
    <property type="term" value="P:glycogen biosynthetic process"/>
    <property type="evidence" value="ECO:0007669"/>
    <property type="project" value="UniProtKB-UniRule"/>
</dbReference>
<dbReference type="InterPro" id="IPR017853">
    <property type="entry name" value="GH"/>
</dbReference>
<dbReference type="NCBIfam" id="NF008967">
    <property type="entry name" value="PRK12313.1"/>
    <property type="match status" value="1"/>
</dbReference>
<comment type="subunit">
    <text evidence="10">Monomer.</text>
</comment>
<dbReference type="EC" id="2.4.1.18" evidence="10"/>
<evidence type="ECO:0000256" key="1">
    <source>
        <dbReference type="ARBA" id="ARBA00000826"/>
    </source>
</evidence>
<dbReference type="HAMAP" id="MF_00685">
    <property type="entry name" value="GlgB"/>
    <property type="match status" value="1"/>
</dbReference>
<evidence type="ECO:0000256" key="10">
    <source>
        <dbReference type="HAMAP-Rule" id="MF_00685"/>
    </source>
</evidence>
<dbReference type="SUPFAM" id="SSF51011">
    <property type="entry name" value="Glycosyl hydrolase domain"/>
    <property type="match status" value="1"/>
</dbReference>
<keyword evidence="8 10" id="KW-0320">Glycogen biosynthesis</keyword>
<dbReference type="SUPFAM" id="SSF51445">
    <property type="entry name" value="(Trans)glycosidases"/>
    <property type="match status" value="1"/>
</dbReference>
<dbReference type="Proteomes" id="UP000235589">
    <property type="component" value="Chromosome"/>
</dbReference>
<comment type="function">
    <text evidence="2 10">Catalyzes the formation of the alpha-1,6-glucosidic linkages in glycogen by scission of a 1,4-alpha-linked oligosaccharide from growing alpha-1,4-glucan chains and the subsequent attachment of the oligosaccharide to the alpha-1,6 position.</text>
</comment>
<dbReference type="UniPathway" id="UPA00164"/>
<dbReference type="InterPro" id="IPR006407">
    <property type="entry name" value="GlgB"/>
</dbReference>
<feature type="active site" description="Nucleophile" evidence="10 11">
    <location>
        <position position="322"/>
    </location>
</feature>
<evidence type="ECO:0000313" key="14">
    <source>
        <dbReference type="Proteomes" id="UP000235589"/>
    </source>
</evidence>
<dbReference type="InterPro" id="IPR004193">
    <property type="entry name" value="Glyco_hydro_13_N"/>
</dbReference>
<protein>
    <recommendedName>
        <fullName evidence="10">1,4-alpha-glucan branching enzyme GlgB</fullName>
        <ecNumber evidence="10">2.4.1.18</ecNumber>
    </recommendedName>
    <alternativeName>
        <fullName evidence="10">1,4-alpha-D-glucan:1,4-alpha-D-glucan 6-glucosyl-transferase</fullName>
    </alternativeName>
    <alternativeName>
        <fullName evidence="10">Alpha-(1-&gt;4)-glucan branching enzyme</fullName>
    </alternativeName>
    <alternativeName>
        <fullName evidence="10">Glycogen branching enzyme</fullName>
        <shortName evidence="10">BE</shortName>
    </alternativeName>
</protein>
<dbReference type="CDD" id="cd02855">
    <property type="entry name" value="E_set_GBE_prok_N"/>
    <property type="match status" value="1"/>
</dbReference>
<dbReference type="Pfam" id="PF02806">
    <property type="entry name" value="Alpha-amylase_C"/>
    <property type="match status" value="1"/>
</dbReference>
<dbReference type="Pfam" id="PF00128">
    <property type="entry name" value="Alpha-amylase"/>
    <property type="match status" value="1"/>
</dbReference>
<keyword evidence="6 10" id="KW-0328">Glycosyltransferase</keyword>
<dbReference type="PIRSF" id="PIRSF000463">
    <property type="entry name" value="GlgB"/>
    <property type="match status" value="1"/>
</dbReference>
<dbReference type="EMBL" id="CP020991">
    <property type="protein sequence ID" value="AUO19211.1"/>
    <property type="molecule type" value="Genomic_DNA"/>
</dbReference>
<evidence type="ECO:0000256" key="4">
    <source>
        <dbReference type="ARBA" id="ARBA00009000"/>
    </source>
</evidence>
<gene>
    <name evidence="10" type="primary">glgB</name>
    <name evidence="13" type="ORF">B9O19_01043</name>
</gene>
<dbReference type="GeneID" id="98062454"/>
<evidence type="ECO:0000256" key="6">
    <source>
        <dbReference type="ARBA" id="ARBA00022676"/>
    </source>
</evidence>
<keyword evidence="9 10" id="KW-0119">Carbohydrate metabolism</keyword>
<dbReference type="InterPro" id="IPR013780">
    <property type="entry name" value="Glyco_hydro_b"/>
</dbReference>
<dbReference type="PANTHER" id="PTHR43651">
    <property type="entry name" value="1,4-ALPHA-GLUCAN-BRANCHING ENZYME"/>
    <property type="match status" value="1"/>
</dbReference>
<dbReference type="InterPro" id="IPR013783">
    <property type="entry name" value="Ig-like_fold"/>
</dbReference>
<dbReference type="RefSeq" id="WP_102365431.1">
    <property type="nucleotide sequence ID" value="NZ_CP020991.1"/>
</dbReference>
<dbReference type="GO" id="GO:0004553">
    <property type="term" value="F:hydrolase activity, hydrolyzing O-glycosyl compounds"/>
    <property type="evidence" value="ECO:0007669"/>
    <property type="project" value="InterPro"/>
</dbReference>
<accession>A0A2K9P1S3</accession>
<evidence type="ECO:0000256" key="11">
    <source>
        <dbReference type="PIRSR" id="PIRSR000463-1"/>
    </source>
</evidence>
<name>A0A2K9P1S3_9FIRM</name>
<dbReference type="GO" id="GO:0043169">
    <property type="term" value="F:cation binding"/>
    <property type="evidence" value="ECO:0007669"/>
    <property type="project" value="InterPro"/>
</dbReference>
<comment type="pathway">
    <text evidence="3 10">Glycan biosynthesis; glycogen biosynthesis.</text>
</comment>
<dbReference type="AlphaFoldDB" id="A0A2K9P1S3"/>
<dbReference type="FunFam" id="2.60.40.1180:FF:000002">
    <property type="entry name" value="1,4-alpha-glucan branching enzyme GlgB"/>
    <property type="match status" value="1"/>
</dbReference>
<dbReference type="SUPFAM" id="SSF81296">
    <property type="entry name" value="E set domains"/>
    <property type="match status" value="1"/>
</dbReference>
<proteinExistence type="inferred from homology"/>
<evidence type="ECO:0000259" key="12">
    <source>
        <dbReference type="SMART" id="SM00642"/>
    </source>
</evidence>
<evidence type="ECO:0000256" key="9">
    <source>
        <dbReference type="ARBA" id="ARBA00023277"/>
    </source>
</evidence>
<dbReference type="InterPro" id="IPR037439">
    <property type="entry name" value="Branching_enzy"/>
</dbReference>
<dbReference type="Gene3D" id="3.20.20.80">
    <property type="entry name" value="Glycosidases"/>
    <property type="match status" value="1"/>
</dbReference>
<dbReference type="OrthoDB" id="9800174at2"/>
<dbReference type="KEGG" id="mpec:B9O19_01043"/>
<dbReference type="Gene3D" id="2.60.40.1180">
    <property type="entry name" value="Golgi alpha-mannosidase II"/>
    <property type="match status" value="1"/>
</dbReference>
<evidence type="ECO:0000256" key="8">
    <source>
        <dbReference type="ARBA" id="ARBA00023056"/>
    </source>
</evidence>
<comment type="catalytic activity">
    <reaction evidence="1 10">
        <text>Transfers a segment of a (1-&gt;4)-alpha-D-glucan chain to a primary hydroxy group in a similar glucan chain.</text>
        <dbReference type="EC" id="2.4.1.18"/>
    </reaction>
</comment>
<keyword evidence="14" id="KW-1185">Reference proteome</keyword>
<evidence type="ECO:0000313" key="13">
    <source>
        <dbReference type="EMBL" id="AUO19211.1"/>
    </source>
</evidence>
<dbReference type="Pfam" id="PF02922">
    <property type="entry name" value="CBM_48"/>
    <property type="match status" value="1"/>
</dbReference>
<dbReference type="InterPro" id="IPR014756">
    <property type="entry name" value="Ig_E-set"/>
</dbReference>
<dbReference type="InterPro" id="IPR006048">
    <property type="entry name" value="A-amylase/branching_C"/>
</dbReference>
<feature type="active site" description="Proton donor" evidence="10 11">
    <location>
        <position position="375"/>
    </location>
</feature>